<dbReference type="HOGENOM" id="CLU_118200_0_0_1"/>
<dbReference type="InParanoid" id="A0A0D0E3H7"/>
<gene>
    <name evidence="1" type="ORF">PAXRUDRAFT_149113</name>
</gene>
<organism evidence="1 2">
    <name type="scientific">Paxillus rubicundulus Ve08.2h10</name>
    <dbReference type="NCBI Taxonomy" id="930991"/>
    <lineage>
        <taxon>Eukaryota</taxon>
        <taxon>Fungi</taxon>
        <taxon>Dikarya</taxon>
        <taxon>Basidiomycota</taxon>
        <taxon>Agaricomycotina</taxon>
        <taxon>Agaricomycetes</taxon>
        <taxon>Agaricomycetidae</taxon>
        <taxon>Boletales</taxon>
        <taxon>Paxilineae</taxon>
        <taxon>Paxillaceae</taxon>
        <taxon>Paxillus</taxon>
    </lineage>
</organism>
<keyword evidence="2" id="KW-1185">Reference proteome</keyword>
<dbReference type="Proteomes" id="UP000054538">
    <property type="component" value="Unassembled WGS sequence"/>
</dbReference>
<dbReference type="OrthoDB" id="2667260at2759"/>
<reference evidence="1 2" key="1">
    <citation type="submission" date="2014-04" db="EMBL/GenBank/DDBJ databases">
        <authorList>
            <consortium name="DOE Joint Genome Institute"/>
            <person name="Kuo A."/>
            <person name="Kohler A."/>
            <person name="Jargeat P."/>
            <person name="Nagy L.G."/>
            <person name="Floudas D."/>
            <person name="Copeland A."/>
            <person name="Barry K.W."/>
            <person name="Cichocki N."/>
            <person name="Veneault-Fourrey C."/>
            <person name="LaButti K."/>
            <person name="Lindquist E.A."/>
            <person name="Lipzen A."/>
            <person name="Lundell T."/>
            <person name="Morin E."/>
            <person name="Murat C."/>
            <person name="Sun H."/>
            <person name="Tunlid A."/>
            <person name="Henrissat B."/>
            <person name="Grigoriev I.V."/>
            <person name="Hibbett D.S."/>
            <person name="Martin F."/>
            <person name="Nordberg H.P."/>
            <person name="Cantor M.N."/>
            <person name="Hua S.X."/>
        </authorList>
    </citation>
    <scope>NUCLEOTIDE SEQUENCE [LARGE SCALE GENOMIC DNA]</scope>
    <source>
        <strain evidence="1 2">Ve08.2h10</strain>
    </source>
</reference>
<accession>A0A0D0E3H7</accession>
<name>A0A0D0E3H7_9AGAM</name>
<reference evidence="2" key="2">
    <citation type="submission" date="2015-01" db="EMBL/GenBank/DDBJ databases">
        <title>Evolutionary Origins and Diversification of the Mycorrhizal Mutualists.</title>
        <authorList>
            <consortium name="DOE Joint Genome Institute"/>
            <consortium name="Mycorrhizal Genomics Consortium"/>
            <person name="Kohler A."/>
            <person name="Kuo A."/>
            <person name="Nagy L.G."/>
            <person name="Floudas D."/>
            <person name="Copeland A."/>
            <person name="Barry K.W."/>
            <person name="Cichocki N."/>
            <person name="Veneault-Fourrey C."/>
            <person name="LaButti K."/>
            <person name="Lindquist E.A."/>
            <person name="Lipzen A."/>
            <person name="Lundell T."/>
            <person name="Morin E."/>
            <person name="Murat C."/>
            <person name="Riley R."/>
            <person name="Ohm R."/>
            <person name="Sun H."/>
            <person name="Tunlid A."/>
            <person name="Henrissat B."/>
            <person name="Grigoriev I.V."/>
            <person name="Hibbett D.S."/>
            <person name="Martin F."/>
        </authorList>
    </citation>
    <scope>NUCLEOTIDE SEQUENCE [LARGE SCALE GENOMIC DNA]</scope>
    <source>
        <strain evidence="2">Ve08.2h10</strain>
    </source>
</reference>
<protein>
    <submittedName>
        <fullName evidence="1">Unplaced genomic scaffold scaffold_545, whole genome shotgun sequence</fullName>
    </submittedName>
</protein>
<proteinExistence type="predicted"/>
<dbReference type="AlphaFoldDB" id="A0A0D0E3H7"/>
<dbReference type="EMBL" id="KN825367">
    <property type="protein sequence ID" value="KIK91620.1"/>
    <property type="molecule type" value="Genomic_DNA"/>
</dbReference>
<evidence type="ECO:0000313" key="1">
    <source>
        <dbReference type="EMBL" id="KIK91620.1"/>
    </source>
</evidence>
<evidence type="ECO:0000313" key="2">
    <source>
        <dbReference type="Proteomes" id="UP000054538"/>
    </source>
</evidence>
<sequence length="117" mass="13016">MVNGLKRDQPQLFSRLYKGAIAKWIDKTEWQWSQATLNNVKNGHTLSGSGQSGVLACFPTIQDNIIERLKSLHQSGLPINVVVARSIMLAVIHAQAPELLTKFKCSEVSTFSVHWSV</sequence>